<sequence length="142" mass="15330">MELAVVSIDGRRVPPRREMEGVTDRLAARRCAEAVSIESNSREAHLVADRLGIKACTVPVIDFDSLIRNRAGTNVAVLCDAGSVRELVADVLDVPERALPLPRQLSLTIVRASRSGARSVLCLNDTMHLTTGDRTPATVEGM</sequence>
<gene>
    <name evidence="1" type="ORF">AELLOGFF_05607</name>
</gene>
<accession>A0A5S9R4E6</accession>
<organism evidence="1 2">
    <name type="scientific">Mycolicibacterium vanbaalenii</name>
    <name type="common">Mycobacterium vanbaalenii</name>
    <dbReference type="NCBI Taxonomy" id="110539"/>
    <lineage>
        <taxon>Bacteria</taxon>
        <taxon>Bacillati</taxon>
        <taxon>Actinomycetota</taxon>
        <taxon>Actinomycetes</taxon>
        <taxon>Mycobacteriales</taxon>
        <taxon>Mycobacteriaceae</taxon>
        <taxon>Mycolicibacterium</taxon>
    </lineage>
</organism>
<protein>
    <submittedName>
        <fullName evidence="1">Uncharacterized protein</fullName>
    </submittedName>
</protein>
<evidence type="ECO:0000313" key="1">
    <source>
        <dbReference type="EMBL" id="CAA0129925.1"/>
    </source>
</evidence>
<dbReference type="AlphaFoldDB" id="A0A5S9R4E6"/>
<dbReference type="OrthoDB" id="9805870at2"/>
<reference evidence="1 2" key="1">
    <citation type="submission" date="2019-11" db="EMBL/GenBank/DDBJ databases">
        <authorList>
            <person name="Holert J."/>
        </authorList>
    </citation>
    <scope>NUCLEOTIDE SEQUENCE [LARGE SCALE GENOMIC DNA]</scope>
    <source>
        <strain evidence="1">BC8_1</strain>
    </source>
</reference>
<dbReference type="Gene3D" id="3.40.50.1240">
    <property type="entry name" value="Phosphoglycerate mutase-like"/>
    <property type="match status" value="1"/>
</dbReference>
<keyword evidence="2" id="KW-1185">Reference proteome</keyword>
<evidence type="ECO:0000313" key="2">
    <source>
        <dbReference type="Proteomes" id="UP000430146"/>
    </source>
</evidence>
<dbReference type="Proteomes" id="UP000430146">
    <property type="component" value="Unassembled WGS sequence"/>
</dbReference>
<dbReference type="EMBL" id="CACSIP010000037">
    <property type="protein sequence ID" value="CAA0129925.1"/>
    <property type="molecule type" value="Genomic_DNA"/>
</dbReference>
<name>A0A5S9R4E6_MYCVN</name>
<proteinExistence type="predicted"/>
<dbReference type="RefSeq" id="WP_159233572.1">
    <property type="nucleotide sequence ID" value="NZ_CACSIP010000037.1"/>
</dbReference>
<dbReference type="InterPro" id="IPR029033">
    <property type="entry name" value="His_PPase_superfam"/>
</dbReference>